<evidence type="ECO:0000313" key="2">
    <source>
        <dbReference type="EMBL" id="NMM97106.1"/>
    </source>
</evidence>
<feature type="transmembrane region" description="Helical" evidence="1">
    <location>
        <begin position="100"/>
        <end position="119"/>
    </location>
</feature>
<feature type="transmembrane region" description="Helical" evidence="1">
    <location>
        <begin position="52"/>
        <end position="69"/>
    </location>
</feature>
<comment type="caution">
    <text evidence="2">The sequence shown here is derived from an EMBL/GenBank/DDBJ whole genome shotgun (WGS) entry which is preliminary data.</text>
</comment>
<feature type="transmembrane region" description="Helical" evidence="1">
    <location>
        <begin position="192"/>
        <end position="209"/>
    </location>
</feature>
<protein>
    <submittedName>
        <fullName evidence="2">YwiC-like protein</fullName>
    </submittedName>
</protein>
<feature type="transmembrane region" description="Helical" evidence="1">
    <location>
        <begin position="20"/>
        <end position="40"/>
    </location>
</feature>
<dbReference type="EMBL" id="JAAIIG010000001">
    <property type="protein sequence ID" value="NMM97106.1"/>
    <property type="molecule type" value="Genomic_DNA"/>
</dbReference>
<keyword evidence="1" id="KW-0472">Membrane</keyword>
<dbReference type="InterPro" id="IPR025576">
    <property type="entry name" value="YwiC"/>
</dbReference>
<keyword evidence="3" id="KW-1185">Reference proteome</keyword>
<name>A0A7Y0EXC6_9BIFI</name>
<dbReference type="AlphaFoldDB" id="A0A7Y0EXC6"/>
<accession>A0A7Y0EXC6</accession>
<evidence type="ECO:0000256" key="1">
    <source>
        <dbReference type="SAM" id="Phobius"/>
    </source>
</evidence>
<gene>
    <name evidence="2" type="ORF">G1C97_0055</name>
</gene>
<feature type="transmembrane region" description="Helical" evidence="1">
    <location>
        <begin position="221"/>
        <end position="241"/>
    </location>
</feature>
<feature type="transmembrane region" description="Helical" evidence="1">
    <location>
        <begin position="75"/>
        <end position="93"/>
    </location>
</feature>
<keyword evidence="1" id="KW-0812">Transmembrane</keyword>
<dbReference type="Pfam" id="PF14256">
    <property type="entry name" value="YwiC"/>
    <property type="match status" value="1"/>
</dbReference>
<dbReference type="Proteomes" id="UP000543419">
    <property type="component" value="Unassembled WGS sequence"/>
</dbReference>
<evidence type="ECO:0000313" key="3">
    <source>
        <dbReference type="Proteomes" id="UP000543419"/>
    </source>
</evidence>
<organism evidence="2 3">
    <name type="scientific">Bifidobacterium olomucense</name>
    <dbReference type="NCBI Taxonomy" id="2675324"/>
    <lineage>
        <taxon>Bacteria</taxon>
        <taxon>Bacillati</taxon>
        <taxon>Actinomycetota</taxon>
        <taxon>Actinomycetes</taxon>
        <taxon>Bifidobacteriales</taxon>
        <taxon>Bifidobacteriaceae</taxon>
        <taxon>Bifidobacterium</taxon>
    </lineage>
</organism>
<feature type="transmembrane region" description="Helical" evidence="1">
    <location>
        <begin position="165"/>
        <end position="186"/>
    </location>
</feature>
<reference evidence="2 3" key="1">
    <citation type="submission" date="2020-02" db="EMBL/GenBank/DDBJ databases">
        <title>Characterization of phylogenetic diversity of novel bifidobacterial species isolated in Czech ZOOs.</title>
        <authorList>
            <person name="Lugli G.A."/>
            <person name="Vera N.B."/>
            <person name="Ventura M."/>
        </authorList>
    </citation>
    <scope>NUCLEOTIDE SEQUENCE [LARGE SCALE GENOMIC DNA]</scope>
    <source>
        <strain evidence="2 3">DSM 109959</strain>
    </source>
</reference>
<proteinExistence type="predicted"/>
<sequence length="243" mass="26654">MALTPALAGMIIDGTNPTTIWLFAAWVLCYCVQFTAARWFKSRFAHRYAPPVAVYTVLLAAVGLPFVIIHPTTLWWAPLYAILATLSFVAAWLRRERTLWGNAVAILASCTMAIVVSSFGTHAANAQYPMLANGGLPAATVFFLTQFGSVLFVKTMIRERGKRGYLWASWIWHGALLAAAFGLWGLLGFGRLFSMPAIVCLWLLARAIAMPPIARRRSIKPIAVGLVEMMSSLSVFAAVLLTF</sequence>
<keyword evidence="1" id="KW-1133">Transmembrane helix</keyword>
<feature type="transmembrane region" description="Helical" evidence="1">
    <location>
        <begin position="131"/>
        <end position="153"/>
    </location>
</feature>